<comment type="caution">
    <text evidence="2">The sequence shown here is derived from an EMBL/GenBank/DDBJ whole genome shotgun (WGS) entry which is preliminary data.</text>
</comment>
<dbReference type="Gene3D" id="1.10.150.130">
    <property type="match status" value="1"/>
</dbReference>
<evidence type="ECO:0000313" key="2">
    <source>
        <dbReference type="EMBL" id="GAA4806206.1"/>
    </source>
</evidence>
<gene>
    <name evidence="2" type="ORF">GCM10023220_40140</name>
</gene>
<evidence type="ECO:0000256" key="1">
    <source>
        <dbReference type="ARBA" id="ARBA00023125"/>
    </source>
</evidence>
<evidence type="ECO:0008006" key="4">
    <source>
        <dbReference type="Google" id="ProtNLM"/>
    </source>
</evidence>
<keyword evidence="1" id="KW-0238">DNA-binding</keyword>
<proteinExistence type="predicted"/>
<protein>
    <recommendedName>
        <fullName evidence="4">Integrase</fullName>
    </recommendedName>
</protein>
<sequence>MPDAETFAVYAHAYVGLLTDIPDHTRTNYTRFIDNHLIPWFGELPVSDRGPRFTRAHISQWILDLQGGKPGPLHPAGTERRPYAAKTIANLRGLLFSILQSAVTADPPLRAY</sequence>
<keyword evidence="3" id="KW-1185">Reference proteome</keyword>
<organism evidence="2 3">
    <name type="scientific">Streptomyces ziwulingensis</name>
    <dbReference type="NCBI Taxonomy" id="1045501"/>
    <lineage>
        <taxon>Bacteria</taxon>
        <taxon>Bacillati</taxon>
        <taxon>Actinomycetota</taxon>
        <taxon>Actinomycetes</taxon>
        <taxon>Kitasatosporales</taxon>
        <taxon>Streptomycetaceae</taxon>
        <taxon>Streptomyces</taxon>
    </lineage>
</organism>
<dbReference type="EMBL" id="BAABIG010000039">
    <property type="protein sequence ID" value="GAA4806206.1"/>
    <property type="molecule type" value="Genomic_DNA"/>
</dbReference>
<evidence type="ECO:0000313" key="3">
    <source>
        <dbReference type="Proteomes" id="UP001501265"/>
    </source>
</evidence>
<dbReference type="SUPFAM" id="SSF56349">
    <property type="entry name" value="DNA breaking-rejoining enzymes"/>
    <property type="match status" value="1"/>
</dbReference>
<name>A0ABP9CB18_9ACTN</name>
<dbReference type="InterPro" id="IPR011010">
    <property type="entry name" value="DNA_brk_join_enz"/>
</dbReference>
<dbReference type="Proteomes" id="UP001501265">
    <property type="component" value="Unassembled WGS sequence"/>
</dbReference>
<reference evidence="3" key="1">
    <citation type="journal article" date="2019" name="Int. J. Syst. Evol. Microbiol.">
        <title>The Global Catalogue of Microorganisms (GCM) 10K type strain sequencing project: providing services to taxonomists for standard genome sequencing and annotation.</title>
        <authorList>
            <consortium name="The Broad Institute Genomics Platform"/>
            <consortium name="The Broad Institute Genome Sequencing Center for Infectious Disease"/>
            <person name="Wu L."/>
            <person name="Ma J."/>
        </authorList>
    </citation>
    <scope>NUCLEOTIDE SEQUENCE [LARGE SCALE GENOMIC DNA]</scope>
    <source>
        <strain evidence="3">JCM 18081</strain>
    </source>
</reference>
<dbReference type="InterPro" id="IPR010998">
    <property type="entry name" value="Integrase_recombinase_N"/>
</dbReference>
<accession>A0ABP9CB18</accession>